<dbReference type="InterPro" id="IPR055446">
    <property type="entry name" value="RecD2_N_OB"/>
</dbReference>
<dbReference type="GO" id="GO:0003677">
    <property type="term" value="F:DNA binding"/>
    <property type="evidence" value="ECO:0007669"/>
    <property type="project" value="InterPro"/>
</dbReference>
<reference evidence="4 5" key="1">
    <citation type="submission" date="2019-09" db="EMBL/GenBank/DDBJ databases">
        <title>Complete genome sequencing of four Arcobacter species reveals a diverse suite of mobile elements.</title>
        <authorList>
            <person name="Miller W.G."/>
            <person name="Yee E."/>
            <person name="Bono J.L."/>
        </authorList>
    </citation>
    <scope>NUCLEOTIDE SEQUENCE [LARGE SCALE GENOMIC DNA]</scope>
    <source>
        <strain evidence="4 5">CCUG 56899</strain>
    </source>
</reference>
<dbReference type="InterPro" id="IPR027417">
    <property type="entry name" value="P-loop_NTPase"/>
</dbReference>
<dbReference type="InterPro" id="IPR050534">
    <property type="entry name" value="Coronavir_polyprotein_1ab"/>
</dbReference>
<evidence type="ECO:0000256" key="1">
    <source>
        <dbReference type="ARBA" id="ARBA00022741"/>
    </source>
</evidence>
<evidence type="ECO:0000259" key="3">
    <source>
        <dbReference type="SMART" id="SM00278"/>
    </source>
</evidence>
<dbReference type="Gene3D" id="1.10.10.2220">
    <property type="match status" value="1"/>
</dbReference>
<dbReference type="EMBL" id="CP036246">
    <property type="protein sequence ID" value="QEP40922.1"/>
    <property type="molecule type" value="Genomic_DNA"/>
</dbReference>
<dbReference type="PANTHER" id="PTHR43788">
    <property type="entry name" value="DNA2/NAM7 HELICASE FAMILY MEMBER"/>
    <property type="match status" value="1"/>
</dbReference>
<reference evidence="4 5" key="2">
    <citation type="submission" date="2019-09" db="EMBL/GenBank/DDBJ databases">
        <title>Taxonomic note: a critical rebuttal of the proposed division of the genus Arcobacter into six genera, emended descriptions of Arcobacter anaerophilus and the genus Arcobacter, and an assessment of genus-level boundaries for Epsilonproteobacteria using in silico genomic comparator tools.</title>
        <authorList>
            <person name="On S.L.W."/>
            <person name="Miller W.G."/>
            <person name="Biggs P."/>
            <person name="Cornelius A."/>
            <person name="Vandamme P."/>
        </authorList>
    </citation>
    <scope>NUCLEOTIDE SEQUENCE [LARGE SCALE GENOMIC DNA]</scope>
    <source>
        <strain evidence="4 5">CCUG 56899</strain>
    </source>
</reference>
<gene>
    <name evidence="4" type="ORF">APORC_1331</name>
</gene>
<evidence type="ECO:0000313" key="5">
    <source>
        <dbReference type="Proteomes" id="UP000322644"/>
    </source>
</evidence>
<dbReference type="Proteomes" id="UP000322644">
    <property type="component" value="Chromosome"/>
</dbReference>
<dbReference type="GO" id="GO:0006281">
    <property type="term" value="P:DNA repair"/>
    <property type="evidence" value="ECO:0007669"/>
    <property type="project" value="InterPro"/>
</dbReference>
<dbReference type="SMART" id="SM00278">
    <property type="entry name" value="HhH1"/>
    <property type="match status" value="2"/>
</dbReference>
<dbReference type="Pfam" id="PF13604">
    <property type="entry name" value="AAA_30"/>
    <property type="match status" value="1"/>
</dbReference>
<dbReference type="AlphaFoldDB" id="A0A5C2HIM0"/>
<dbReference type="GO" id="GO:0005524">
    <property type="term" value="F:ATP binding"/>
    <property type="evidence" value="ECO:0007669"/>
    <property type="project" value="UniProtKB-KW"/>
</dbReference>
<evidence type="ECO:0000313" key="4">
    <source>
        <dbReference type="EMBL" id="QEP40922.1"/>
    </source>
</evidence>
<feature type="domain" description="Helix-hairpin-helix DNA-binding motif class 1" evidence="3">
    <location>
        <begin position="208"/>
        <end position="227"/>
    </location>
</feature>
<dbReference type="CDD" id="cd18809">
    <property type="entry name" value="SF1_C_RecD"/>
    <property type="match status" value="1"/>
</dbReference>
<dbReference type="KEGG" id="apoc:APORC_1331"/>
<keyword evidence="2" id="KW-0067">ATP-binding</keyword>
<dbReference type="Pfam" id="PF23139">
    <property type="entry name" value="OB_YrrC"/>
    <property type="match status" value="1"/>
</dbReference>
<dbReference type="GO" id="GO:0006310">
    <property type="term" value="P:DNA recombination"/>
    <property type="evidence" value="ECO:0007669"/>
    <property type="project" value="TreeGrafter"/>
</dbReference>
<dbReference type="Gene3D" id="2.30.30.940">
    <property type="match status" value="1"/>
</dbReference>
<dbReference type="Pfam" id="PF14520">
    <property type="entry name" value="HHH_5"/>
    <property type="match status" value="1"/>
</dbReference>
<dbReference type="Pfam" id="PF13538">
    <property type="entry name" value="UvrD_C_2"/>
    <property type="match status" value="1"/>
</dbReference>
<evidence type="ECO:0000256" key="2">
    <source>
        <dbReference type="ARBA" id="ARBA00022840"/>
    </source>
</evidence>
<dbReference type="PANTHER" id="PTHR43788:SF6">
    <property type="entry name" value="DNA HELICASE B"/>
    <property type="match status" value="1"/>
</dbReference>
<sequence>MQIFYKKRKIKQDIKKINTKKIDMMMETEKKYNLSGVLKKVLYQNDENRYIIAVLDNNQKICGTYFDTNIEKLVGEEIVLKGNWITHSKYGVQFEFDTLEVKEQELFFFLTKIVKGFTKKAASEILDKYGEEKLIDILENNPNELLNIKGIKEKKLKMILSSWHAFKHLRELGAFLAKFKVSSSLITKIYSTFSEVENLIEKIKENPYILTNIKGIGFKRADEIAKSLGIDPKSAFRLRSCINYTLKEYCDNNGNSSIDKYHLYKLLDDSLRFENEELLYEEVIVQMLAKEELFSTKENRVALSMLYYSEKSILEFFNRRKDEKNRKIVESFDEYLEKKQESLGFILSEEQKKAVKLINSGEKTLFLIGYAGTGKSTSSRAILELLGEIVSYDDIMTIALSGIASQRISDTTGYNSSTIQSLLVKHKEKDFFPYKVILLDEASMVNSITFYQIISKISDDTVFIIVGDDGQLPAIGAGNILADSIKYELAPICKLTKIYRQNENQAIALIANEIRKGELPNYKDDYEDFKFVDVSINNYYGIKNSLSNSEFSNMRFENSELILNTILNIASEFIVDYYAFIKDKNIGKALTLFQVITPMKGGVLGVENINIELQKLFNHTKNRSLKIKEMEYKLTDKVIHIKNENMKAQTMSMYKNNSSEFLERRVYNGQLGLIIKLDFDDEKCIVLYPNDDMVVFYDFDNINNLLNLAYCLTIHKTQGMEYENALIPMSFSHYIMHNTKLLYTAITRAKKMCFVVGEEEAFKSACKKIEVTIRESVINDILSKNIKIQEETLETNSISIPI</sequence>
<dbReference type="InterPro" id="IPR003583">
    <property type="entry name" value="Hlx-hairpin-Hlx_DNA-bd_motif"/>
</dbReference>
<proteinExistence type="predicted"/>
<feature type="domain" description="Helix-hairpin-helix DNA-binding motif class 1" evidence="3">
    <location>
        <begin position="143"/>
        <end position="162"/>
    </location>
</feature>
<dbReference type="InterPro" id="IPR027785">
    <property type="entry name" value="UvrD-like_helicase_C"/>
</dbReference>
<organism evidence="4 5">
    <name type="scientific">Arcobacter porcinus</name>
    <dbReference type="NCBI Taxonomy" id="1935204"/>
    <lineage>
        <taxon>Bacteria</taxon>
        <taxon>Pseudomonadati</taxon>
        <taxon>Campylobacterota</taxon>
        <taxon>Epsilonproteobacteria</taxon>
        <taxon>Campylobacterales</taxon>
        <taxon>Arcobacteraceae</taxon>
        <taxon>Arcobacter</taxon>
    </lineage>
</organism>
<dbReference type="GO" id="GO:0017116">
    <property type="term" value="F:single-stranded DNA helicase activity"/>
    <property type="evidence" value="ECO:0007669"/>
    <property type="project" value="TreeGrafter"/>
</dbReference>
<accession>A0A5C2HIM0</accession>
<protein>
    <submittedName>
        <fullName evidence="4">Helicase, RecD/TraA family (Non-RecBCD)</fullName>
    </submittedName>
</protein>
<keyword evidence="4" id="KW-0347">Helicase</keyword>
<keyword evidence="1" id="KW-0547">Nucleotide-binding</keyword>
<dbReference type="GO" id="GO:0009338">
    <property type="term" value="C:exodeoxyribonuclease V complex"/>
    <property type="evidence" value="ECO:0007669"/>
    <property type="project" value="TreeGrafter"/>
</dbReference>
<dbReference type="SUPFAM" id="SSF52540">
    <property type="entry name" value="P-loop containing nucleoside triphosphate hydrolases"/>
    <property type="match status" value="2"/>
</dbReference>
<dbReference type="CDD" id="cd17933">
    <property type="entry name" value="DEXSc_RecD-like"/>
    <property type="match status" value="1"/>
</dbReference>
<dbReference type="InterPro" id="IPR029493">
    <property type="entry name" value="RecD2-like_HHH"/>
</dbReference>
<dbReference type="Pfam" id="PF14490">
    <property type="entry name" value="HHH_RecD2"/>
    <property type="match status" value="1"/>
</dbReference>
<keyword evidence="4" id="KW-0378">Hydrolase</keyword>
<dbReference type="Gene3D" id="3.40.50.300">
    <property type="entry name" value="P-loop containing nucleotide triphosphate hydrolases"/>
    <property type="match status" value="2"/>
</dbReference>
<name>A0A5C2HIM0_9BACT</name>